<keyword evidence="2" id="KW-1185">Reference proteome</keyword>
<organism evidence="1 2">
    <name type="scientific">Epibacterium ulvae</name>
    <dbReference type="NCBI Taxonomy" id="1156985"/>
    <lineage>
        <taxon>Bacteria</taxon>
        <taxon>Pseudomonadati</taxon>
        <taxon>Pseudomonadota</taxon>
        <taxon>Alphaproteobacteria</taxon>
        <taxon>Rhodobacterales</taxon>
        <taxon>Roseobacteraceae</taxon>
        <taxon>Epibacterium</taxon>
    </lineage>
</organism>
<reference evidence="1 2" key="1">
    <citation type="submission" date="2016-10" db="EMBL/GenBank/DDBJ databases">
        <authorList>
            <person name="de Groot N.N."/>
        </authorList>
    </citation>
    <scope>NUCLEOTIDE SEQUENCE [LARGE SCALE GENOMIC DNA]</scope>
    <source>
        <strain evidence="1 2">U95</strain>
    </source>
</reference>
<proteinExistence type="predicted"/>
<sequence length="62" mass="6978">MSEENLKTVTMSMDRDLHKALKARAAQDDVKMYVIVDEALRLWGINPADAGEQGNEKDSRSK</sequence>
<evidence type="ECO:0000313" key="1">
    <source>
        <dbReference type="EMBL" id="SCZ73465.1"/>
    </source>
</evidence>
<dbReference type="EMBL" id="FMWG01000017">
    <property type="protein sequence ID" value="SCZ73465.1"/>
    <property type="molecule type" value="Genomic_DNA"/>
</dbReference>
<accession>A0A1G5RH97</accession>
<dbReference type="AlphaFoldDB" id="A0A1G5RH97"/>
<gene>
    <name evidence="1" type="ORF">SAMN04488118_11730</name>
</gene>
<dbReference type="STRING" id="1156985.SAMN04488118_11730"/>
<dbReference type="Gene3D" id="1.10.1220.10">
    <property type="entry name" value="Met repressor-like"/>
    <property type="match status" value="1"/>
</dbReference>
<name>A0A1G5RH97_9RHOB</name>
<dbReference type="Proteomes" id="UP000198767">
    <property type="component" value="Unassembled WGS sequence"/>
</dbReference>
<dbReference type="InterPro" id="IPR013321">
    <property type="entry name" value="Arc_rbn_hlx_hlx"/>
</dbReference>
<protein>
    <submittedName>
        <fullName evidence="1">Uncharacterized protein</fullName>
    </submittedName>
</protein>
<dbReference type="InterPro" id="IPR010985">
    <property type="entry name" value="Ribbon_hlx_hlx"/>
</dbReference>
<dbReference type="RefSeq" id="WP_090221087.1">
    <property type="nucleotide sequence ID" value="NZ_FMWG01000017.1"/>
</dbReference>
<evidence type="ECO:0000313" key="2">
    <source>
        <dbReference type="Proteomes" id="UP000198767"/>
    </source>
</evidence>
<dbReference type="GO" id="GO:0006355">
    <property type="term" value="P:regulation of DNA-templated transcription"/>
    <property type="evidence" value="ECO:0007669"/>
    <property type="project" value="InterPro"/>
</dbReference>
<dbReference type="SUPFAM" id="SSF47598">
    <property type="entry name" value="Ribbon-helix-helix"/>
    <property type="match status" value="1"/>
</dbReference>